<reference evidence="3" key="1">
    <citation type="submission" date="2015-05" db="EMBL/GenBank/DDBJ databases">
        <authorList>
            <consortium name="Pathogen Informatics"/>
        </authorList>
    </citation>
    <scope>NUCLEOTIDE SEQUENCE [LARGE SCALE GENOMIC DNA]</scope>
    <source>
        <strain evidence="3">T1-815</strain>
    </source>
</reference>
<name>A0A0M6WXD6_9FIRM</name>
<dbReference type="Pfam" id="PF13443">
    <property type="entry name" value="HTH_26"/>
    <property type="match status" value="1"/>
</dbReference>
<feature type="domain" description="HTH cro/C1-type" evidence="1">
    <location>
        <begin position="7"/>
        <end position="67"/>
    </location>
</feature>
<keyword evidence="3" id="KW-1185">Reference proteome</keyword>
<accession>A0A0M6WXD6</accession>
<protein>
    <recommendedName>
        <fullName evidence="1">HTH cro/C1-type domain-containing protein</fullName>
    </recommendedName>
</protein>
<dbReference type="AlphaFoldDB" id="A0A0M6WXD6"/>
<evidence type="ECO:0000259" key="1">
    <source>
        <dbReference type="Pfam" id="PF13443"/>
    </source>
</evidence>
<dbReference type="Proteomes" id="UP000049472">
    <property type="component" value="Unassembled WGS sequence"/>
</dbReference>
<dbReference type="Gene3D" id="1.10.260.40">
    <property type="entry name" value="lambda repressor-like DNA-binding domains"/>
    <property type="match status" value="1"/>
</dbReference>
<gene>
    <name evidence="2" type="ORF">T1815_00781</name>
</gene>
<dbReference type="EMBL" id="CVRQ01000058">
    <property type="protein sequence ID" value="CRL42108.1"/>
    <property type="molecule type" value="Genomic_DNA"/>
</dbReference>
<proteinExistence type="predicted"/>
<dbReference type="SUPFAM" id="SSF47413">
    <property type="entry name" value="lambda repressor-like DNA-binding domains"/>
    <property type="match status" value="1"/>
</dbReference>
<organism evidence="2 3">
    <name type="scientific">Agathobacter rectalis</name>
    <dbReference type="NCBI Taxonomy" id="39491"/>
    <lineage>
        <taxon>Bacteria</taxon>
        <taxon>Bacillati</taxon>
        <taxon>Bacillota</taxon>
        <taxon>Clostridia</taxon>
        <taxon>Lachnospirales</taxon>
        <taxon>Lachnospiraceae</taxon>
        <taxon>Agathobacter</taxon>
    </lineage>
</organism>
<evidence type="ECO:0000313" key="3">
    <source>
        <dbReference type="Proteomes" id="UP000049472"/>
    </source>
</evidence>
<dbReference type="GO" id="GO:0003677">
    <property type="term" value="F:DNA binding"/>
    <property type="evidence" value="ECO:0007669"/>
    <property type="project" value="InterPro"/>
</dbReference>
<dbReference type="InterPro" id="IPR001387">
    <property type="entry name" value="Cro/C1-type_HTH"/>
</dbReference>
<dbReference type="InterPro" id="IPR010982">
    <property type="entry name" value="Lambda_DNA-bd_dom_sf"/>
</dbReference>
<dbReference type="RefSeq" id="WP_055062747.1">
    <property type="nucleotide sequence ID" value="NZ_CVRQ01000058.1"/>
</dbReference>
<evidence type="ECO:0000313" key="2">
    <source>
        <dbReference type="EMBL" id="CRL42108.1"/>
    </source>
</evidence>
<sequence>MKISYNKLRKLMIDNQMNRQDLMRAADISSSVATKFNKDETVSMEVLMRICKVFHCDIGDICQIIED</sequence>